<evidence type="ECO:0000313" key="2">
    <source>
        <dbReference type="Proteomes" id="UP000002573"/>
    </source>
</evidence>
<dbReference type="AlphaFoldDB" id="D7DB39"/>
<dbReference type="KEGG" id="shc:Shell_0247"/>
<accession>D7DB39</accession>
<dbReference type="RefSeq" id="WP_013142584.1">
    <property type="nucleotide sequence ID" value="NC_014205.1"/>
</dbReference>
<dbReference type="STRING" id="591019.Shell_0247"/>
<dbReference type="Proteomes" id="UP000002573">
    <property type="component" value="Chromosome"/>
</dbReference>
<dbReference type="EMBL" id="CP002051">
    <property type="protein sequence ID" value="ADI31386.1"/>
    <property type="molecule type" value="Genomic_DNA"/>
</dbReference>
<dbReference type="GeneID" id="9233536"/>
<sequence length="61" mass="7440">MLRNNKGIIAIIFIEILLDYFFKATKTRYIDEYYTINNECLLKSKVELVESWIEMIIYENR</sequence>
<reference evidence="2" key="1">
    <citation type="submission" date="2010-05" db="EMBL/GenBank/DDBJ databases">
        <title>Complete sequence of Staphylothermus hellenicus DSM 12710.</title>
        <authorList>
            <consortium name="US DOE Joint Genome Institute"/>
            <person name="Lucas S."/>
            <person name="Copeland A."/>
            <person name="Lapidus A."/>
            <person name="Cheng J.-F."/>
            <person name="Bruce D."/>
            <person name="Goodwin L."/>
            <person name="Pitluck S."/>
            <person name="Davenport K."/>
            <person name="Detter J.C."/>
            <person name="Han C."/>
            <person name="Tapia R."/>
            <person name="Larimer F."/>
            <person name="Land M."/>
            <person name="Hauser L."/>
            <person name="Kyrpides N."/>
            <person name="Mikhailova N."/>
            <person name="Anderson I.J."/>
            <person name="Woyke T."/>
        </authorList>
    </citation>
    <scope>NUCLEOTIDE SEQUENCE [LARGE SCALE GENOMIC DNA]</scope>
    <source>
        <strain evidence="2">DSM 12710 / JCM 10830 / BK20S6-10-b1 / P8</strain>
    </source>
</reference>
<evidence type="ECO:0000313" key="1">
    <source>
        <dbReference type="EMBL" id="ADI31386.1"/>
    </source>
</evidence>
<protein>
    <submittedName>
        <fullName evidence="1">Uncharacterized protein</fullName>
    </submittedName>
</protein>
<organism evidence="1 2">
    <name type="scientific">Staphylothermus hellenicus (strain DSM 12710 / JCM 10830 / BK20S6-10-b1 / P8)</name>
    <dbReference type="NCBI Taxonomy" id="591019"/>
    <lineage>
        <taxon>Archaea</taxon>
        <taxon>Thermoproteota</taxon>
        <taxon>Thermoprotei</taxon>
        <taxon>Desulfurococcales</taxon>
        <taxon>Desulfurococcaceae</taxon>
        <taxon>Staphylothermus</taxon>
    </lineage>
</organism>
<name>D7DB39_STAHD</name>
<keyword evidence="2" id="KW-1185">Reference proteome</keyword>
<gene>
    <name evidence="1" type="ordered locus">Shell_0247</name>
</gene>
<reference evidence="1 2" key="2">
    <citation type="journal article" date="2011" name="Stand. Genomic Sci.">
        <title>Complete genome sequence of Staphylothermus hellenicus P8.</title>
        <authorList>
            <person name="Anderson I."/>
            <person name="Wirth R."/>
            <person name="Lucas S."/>
            <person name="Copeland A."/>
            <person name="Lapidus A."/>
            <person name="Cheng J.F."/>
            <person name="Goodwin L."/>
            <person name="Pitluck S."/>
            <person name="Davenport K."/>
            <person name="Detter J.C."/>
            <person name="Han C."/>
            <person name="Tapia R."/>
            <person name="Land M."/>
            <person name="Hauser L."/>
            <person name="Pati A."/>
            <person name="Mikhailova N."/>
            <person name="Woyke T."/>
            <person name="Klenk H.P."/>
            <person name="Kyrpides N."/>
            <person name="Ivanova N."/>
        </authorList>
    </citation>
    <scope>NUCLEOTIDE SEQUENCE [LARGE SCALE GENOMIC DNA]</scope>
    <source>
        <strain evidence="2">DSM 12710 / JCM 10830 / BK20S6-10-b1 / P8</strain>
    </source>
</reference>
<dbReference type="HOGENOM" id="CLU_2911695_0_0_2"/>
<proteinExistence type="predicted"/>